<comment type="caution">
    <text evidence="3">The sequence shown here is derived from an EMBL/GenBank/DDBJ whole genome shotgun (WGS) entry which is preliminary data.</text>
</comment>
<keyword evidence="1" id="KW-0732">Signal</keyword>
<dbReference type="SUPFAM" id="SSF56601">
    <property type="entry name" value="beta-lactamase/transpeptidase-like"/>
    <property type="match status" value="1"/>
</dbReference>
<dbReference type="Gene3D" id="3.40.710.10">
    <property type="entry name" value="DD-peptidase/beta-lactamase superfamily"/>
    <property type="match status" value="1"/>
</dbReference>
<name>A0A559SL95_9HYPH</name>
<evidence type="ECO:0000256" key="1">
    <source>
        <dbReference type="SAM" id="SignalP"/>
    </source>
</evidence>
<reference evidence="3 4" key="1">
    <citation type="submission" date="2019-06" db="EMBL/GenBank/DDBJ databases">
        <title>Pac Bio to generate improved reference genome sequences for organisms with transposon mutant libraries (support for FEBA project).</title>
        <authorList>
            <person name="Blow M."/>
        </authorList>
    </citation>
    <scope>NUCLEOTIDE SEQUENCE [LARGE SCALE GENOMIC DNA]</scope>
    <source>
        <strain evidence="3 4">USDA 1844</strain>
    </source>
</reference>
<feature type="chain" id="PRO_5022072610" evidence="1">
    <location>
        <begin position="21"/>
        <end position="403"/>
    </location>
</feature>
<evidence type="ECO:0000259" key="2">
    <source>
        <dbReference type="Pfam" id="PF00144"/>
    </source>
</evidence>
<dbReference type="Pfam" id="PF00144">
    <property type="entry name" value="Beta-lactamase"/>
    <property type="match status" value="1"/>
</dbReference>
<protein>
    <submittedName>
        <fullName evidence="3">CubicO group peptidase (Beta-lactamase class C family)</fullName>
    </submittedName>
</protein>
<dbReference type="AlphaFoldDB" id="A0A559SL95"/>
<organism evidence="3 4">
    <name type="scientific">Rhizobium mongolense USDA 1844</name>
    <dbReference type="NCBI Taxonomy" id="1079460"/>
    <lineage>
        <taxon>Bacteria</taxon>
        <taxon>Pseudomonadati</taxon>
        <taxon>Pseudomonadota</taxon>
        <taxon>Alphaproteobacteria</taxon>
        <taxon>Hyphomicrobiales</taxon>
        <taxon>Rhizobiaceae</taxon>
        <taxon>Rhizobium/Agrobacterium group</taxon>
        <taxon>Rhizobium</taxon>
    </lineage>
</organism>
<dbReference type="InterPro" id="IPR001466">
    <property type="entry name" value="Beta-lactam-related"/>
</dbReference>
<sequence length="403" mass="45469">MKFAVAMFSILMLLAAEVHAATSGQEPPKNVTVSPPAAPLKLPVNKIANPGKLQAYCTVEQHCPLREYSTTLGVCGLYVIKNGVVRLEMFNNSANIRCQEEANGIDKMFGIASVTKSITSTLLAQVLAEKYHLRTKAEFESQLQRQVGSFLKPGERKKIERGYATVQVNQLLLMRSDIGWREEASWPFPSDSLRFDDDVREPPRKEKLLEFAAHYKIRRRGALRFNYSALDAAMVMPVAASQVESGHLLKTFERGLWSMIGAKHAARWNVDKDGRPIGSCCFRAKIDDLARFGDFVRQKGKGKIPSAWFELATARTIERFGGLEDESDASDESCILGYGYFWWLRKGRDDFTAYGRDGQFIHIYPKEKVVIVQLSDWSLTKVSHHAKCIALKTHDEIVRQLQH</sequence>
<evidence type="ECO:0000313" key="3">
    <source>
        <dbReference type="EMBL" id="TVZ63138.1"/>
    </source>
</evidence>
<feature type="signal peptide" evidence="1">
    <location>
        <begin position="1"/>
        <end position="20"/>
    </location>
</feature>
<dbReference type="RefSeq" id="WP_022714099.1">
    <property type="nucleotide sequence ID" value="NZ_ATTQ01000004.1"/>
</dbReference>
<gene>
    <name evidence="3" type="ORF">BCL32_3259</name>
</gene>
<dbReference type="PANTHER" id="PTHR43283">
    <property type="entry name" value="BETA-LACTAMASE-RELATED"/>
    <property type="match status" value="1"/>
</dbReference>
<feature type="domain" description="Beta-lactamase-related" evidence="2">
    <location>
        <begin position="77"/>
        <end position="376"/>
    </location>
</feature>
<dbReference type="PANTHER" id="PTHR43283:SF7">
    <property type="entry name" value="BETA-LACTAMASE-RELATED DOMAIN-CONTAINING PROTEIN"/>
    <property type="match status" value="1"/>
</dbReference>
<evidence type="ECO:0000313" key="4">
    <source>
        <dbReference type="Proteomes" id="UP000319824"/>
    </source>
</evidence>
<proteinExistence type="predicted"/>
<dbReference type="InterPro" id="IPR050789">
    <property type="entry name" value="Diverse_Enzym_Activities"/>
</dbReference>
<dbReference type="EMBL" id="VISO01000003">
    <property type="protein sequence ID" value="TVZ63138.1"/>
    <property type="molecule type" value="Genomic_DNA"/>
</dbReference>
<accession>A0A559SL95</accession>
<dbReference type="InterPro" id="IPR012338">
    <property type="entry name" value="Beta-lactam/transpept-like"/>
</dbReference>
<dbReference type="Proteomes" id="UP000319824">
    <property type="component" value="Unassembled WGS sequence"/>
</dbReference>